<sequence>MYVTIVDVLVKKEHVSDFIQATEDNHLSSVTEQGNCRFDVLQSDLNPQQFILYEAYLSEEQAREHKKTSHYLNWRETVADWMEAPRTGVTYTGLYPKF</sequence>
<name>A0A3B0XT54_9ZZZZ</name>
<evidence type="ECO:0000259" key="1">
    <source>
        <dbReference type="PROSITE" id="PS51725"/>
    </source>
</evidence>
<dbReference type="EMBL" id="UOFI01000207">
    <property type="protein sequence ID" value="VAW70721.1"/>
    <property type="molecule type" value="Genomic_DNA"/>
</dbReference>
<proteinExistence type="predicted"/>
<dbReference type="Pfam" id="PF03992">
    <property type="entry name" value="ABM"/>
    <property type="match status" value="1"/>
</dbReference>
<organism evidence="2">
    <name type="scientific">hydrothermal vent metagenome</name>
    <dbReference type="NCBI Taxonomy" id="652676"/>
    <lineage>
        <taxon>unclassified sequences</taxon>
        <taxon>metagenomes</taxon>
        <taxon>ecological metagenomes</taxon>
    </lineage>
</organism>
<dbReference type="InterPro" id="IPR011008">
    <property type="entry name" value="Dimeric_a/b-barrel"/>
</dbReference>
<dbReference type="InterPro" id="IPR050744">
    <property type="entry name" value="AI-2_Isomerase_LsrG"/>
</dbReference>
<gene>
    <name evidence="2" type="ORF">MNBD_GAMMA09-2446</name>
</gene>
<dbReference type="PROSITE" id="PS51725">
    <property type="entry name" value="ABM"/>
    <property type="match status" value="1"/>
</dbReference>
<dbReference type="Gene3D" id="3.30.70.100">
    <property type="match status" value="1"/>
</dbReference>
<dbReference type="SUPFAM" id="SSF54909">
    <property type="entry name" value="Dimeric alpha+beta barrel"/>
    <property type="match status" value="1"/>
</dbReference>
<dbReference type="PANTHER" id="PTHR33336:SF1">
    <property type="entry name" value="(4S)-4-HYDROXY-5-PHOSPHONOOXYPENTANE-2,3-DIONE ISOMERASE"/>
    <property type="match status" value="1"/>
</dbReference>
<dbReference type="GO" id="GO:0005829">
    <property type="term" value="C:cytosol"/>
    <property type="evidence" value="ECO:0007669"/>
    <property type="project" value="TreeGrafter"/>
</dbReference>
<dbReference type="PANTHER" id="PTHR33336">
    <property type="entry name" value="QUINOL MONOOXYGENASE YGIN-RELATED"/>
    <property type="match status" value="1"/>
</dbReference>
<dbReference type="InterPro" id="IPR007138">
    <property type="entry name" value="ABM_dom"/>
</dbReference>
<dbReference type="AlphaFoldDB" id="A0A3B0XT54"/>
<evidence type="ECO:0000313" key="2">
    <source>
        <dbReference type="EMBL" id="VAW70721.1"/>
    </source>
</evidence>
<protein>
    <recommendedName>
        <fullName evidence="1">ABM domain-containing protein</fullName>
    </recommendedName>
</protein>
<reference evidence="2" key="1">
    <citation type="submission" date="2018-06" db="EMBL/GenBank/DDBJ databases">
        <authorList>
            <person name="Zhirakovskaya E."/>
        </authorList>
    </citation>
    <scope>NUCLEOTIDE SEQUENCE</scope>
</reference>
<accession>A0A3B0XT54</accession>
<feature type="domain" description="ABM" evidence="1">
    <location>
        <begin position="2"/>
        <end position="91"/>
    </location>
</feature>
<dbReference type="GO" id="GO:0016491">
    <property type="term" value="F:oxidoreductase activity"/>
    <property type="evidence" value="ECO:0007669"/>
    <property type="project" value="TreeGrafter"/>
</dbReference>